<feature type="domain" description="IF rod" evidence="5">
    <location>
        <begin position="93"/>
        <end position="404"/>
    </location>
</feature>
<organism evidence="6 7">
    <name type="scientific">Vicugna pacos</name>
    <name type="common">Alpaca</name>
    <name type="synonym">Lama pacos</name>
    <dbReference type="NCBI Taxonomy" id="30538"/>
    <lineage>
        <taxon>Eukaryota</taxon>
        <taxon>Metazoa</taxon>
        <taxon>Chordata</taxon>
        <taxon>Craniata</taxon>
        <taxon>Vertebrata</taxon>
        <taxon>Euteleostomi</taxon>
        <taxon>Mammalia</taxon>
        <taxon>Eutheria</taxon>
        <taxon>Laurasiatheria</taxon>
        <taxon>Artiodactyla</taxon>
        <taxon>Tylopoda</taxon>
        <taxon>Camelidae</taxon>
        <taxon>Vicugna</taxon>
    </lineage>
</organism>
<reference evidence="7" key="1">
    <citation type="submission" date="2025-08" db="UniProtKB">
        <authorList>
            <consortium name="RefSeq"/>
        </authorList>
    </citation>
    <scope>IDENTIFICATION</scope>
</reference>
<dbReference type="GeneID" id="102526014"/>
<feature type="coiled-coil region" evidence="4">
    <location>
        <begin position="302"/>
        <end position="329"/>
    </location>
</feature>
<dbReference type="InterPro" id="IPR002957">
    <property type="entry name" value="Keratin_I"/>
</dbReference>
<evidence type="ECO:0000256" key="1">
    <source>
        <dbReference type="ARBA" id="ARBA00022754"/>
    </source>
</evidence>
<dbReference type="RefSeq" id="XP_006219306.2">
    <property type="nucleotide sequence ID" value="XM_006219244.4"/>
</dbReference>
<dbReference type="SMART" id="SM01391">
    <property type="entry name" value="Filament"/>
    <property type="match status" value="1"/>
</dbReference>
<proteinExistence type="inferred from homology"/>
<evidence type="ECO:0000313" key="6">
    <source>
        <dbReference type="Proteomes" id="UP001652581"/>
    </source>
</evidence>
<evidence type="ECO:0000256" key="3">
    <source>
        <dbReference type="RuleBase" id="RU000685"/>
    </source>
</evidence>
<dbReference type="Proteomes" id="UP001652581">
    <property type="component" value="Chromosome 16"/>
</dbReference>
<keyword evidence="2 4" id="KW-0175">Coiled coil</keyword>
<name>A0A6I9IRG6_VICPA</name>
<dbReference type="Gene3D" id="1.20.5.500">
    <property type="entry name" value="Single helix bin"/>
    <property type="match status" value="1"/>
</dbReference>
<dbReference type="SUPFAM" id="SSF64593">
    <property type="entry name" value="Intermediate filament protein, coiled coil region"/>
    <property type="match status" value="2"/>
</dbReference>
<dbReference type="InterPro" id="IPR018039">
    <property type="entry name" value="IF_conserved"/>
</dbReference>
<gene>
    <name evidence="7" type="primary">LOC102526014</name>
</gene>
<comment type="similarity">
    <text evidence="3">Belongs to the intermediate filament family.</text>
</comment>
<dbReference type="PANTHER" id="PTHR23239">
    <property type="entry name" value="INTERMEDIATE FILAMENT"/>
    <property type="match status" value="1"/>
</dbReference>
<dbReference type="Gene3D" id="1.20.5.170">
    <property type="match status" value="1"/>
</dbReference>
<dbReference type="PANTHER" id="PTHR23239:SF204">
    <property type="entry name" value="KERATIN, TYPE I CUTICULAR HA6"/>
    <property type="match status" value="1"/>
</dbReference>
<evidence type="ECO:0000256" key="2">
    <source>
        <dbReference type="ARBA" id="ARBA00023054"/>
    </source>
</evidence>
<evidence type="ECO:0000313" key="7">
    <source>
        <dbReference type="RefSeq" id="XP_006219306.2"/>
    </source>
</evidence>
<dbReference type="PROSITE" id="PS00226">
    <property type="entry name" value="IF_ROD_1"/>
    <property type="match status" value="1"/>
</dbReference>
<feature type="coiled-coil region" evidence="4">
    <location>
        <begin position="355"/>
        <end position="389"/>
    </location>
</feature>
<dbReference type="Gene3D" id="1.20.5.1160">
    <property type="entry name" value="Vasodilator-stimulated phosphoprotein"/>
    <property type="match status" value="1"/>
</dbReference>
<dbReference type="InterPro" id="IPR039008">
    <property type="entry name" value="IF_rod_dom"/>
</dbReference>
<evidence type="ECO:0000256" key="4">
    <source>
        <dbReference type="SAM" id="Coils"/>
    </source>
</evidence>
<keyword evidence="1 3" id="KW-0403">Intermediate filament</keyword>
<feature type="coiled-coil region" evidence="4">
    <location>
        <begin position="203"/>
        <end position="241"/>
    </location>
</feature>
<feature type="coiled-coil region" evidence="4">
    <location>
        <begin position="90"/>
        <end position="167"/>
    </location>
</feature>
<protein>
    <submittedName>
        <fullName evidence="7">Keratin, type I cuticular Ha6 isoform X1</fullName>
    </submittedName>
</protein>
<keyword evidence="6" id="KW-1185">Reference proteome</keyword>
<sequence length="465" mass="52156">MATQLCSPIFSSGSVRGLCGTAGGISRVSSVRSVGSCRVPGLAGVSGSASSIRLGLSGFGSCLPGSYLSSGYHSSGFAGSGGWFCEGSFNGNEKETMQFLNDRLANYLEKVRQLERDNAELESRIREWYEAQIPYICPDYQSYFKTIEELQQKILLTKAENSRLVLQIDNAKLAADDFRTKYETELGMRQLVEADTNSLRRTLDELTLCKADLEMQVESLKEELMCLKKNHEEEVNTLRCQLGDRLNVEVDAAPPVDLNKILDEMRCQYEALVENNRRDVEAWFNTQTEELNQQVVSSSEQLQCCQTELIELRRNVNALEIELQAQHSMRNSLESTLAETEARYSSQLAQMQCLITNVESQLAEIRCDLERQNQEYQVLLDVKARLESEIATYRRLLEGEDCRLPAHPCAMECKPAIRVPHISSVPCAPTVPCAPAAQLSTQIRTITEEIRDGKVISSRERVQPL</sequence>
<accession>A0A6I9IRG6</accession>
<dbReference type="PRINTS" id="PR01248">
    <property type="entry name" value="TYPE1KERATIN"/>
</dbReference>
<evidence type="ECO:0000259" key="5">
    <source>
        <dbReference type="PROSITE" id="PS51842"/>
    </source>
</evidence>
<dbReference type="PROSITE" id="PS51842">
    <property type="entry name" value="IF_ROD_2"/>
    <property type="match status" value="1"/>
</dbReference>
<dbReference type="SUPFAM" id="SSF46579">
    <property type="entry name" value="Prefoldin"/>
    <property type="match status" value="1"/>
</dbReference>
<dbReference type="Pfam" id="PF00038">
    <property type="entry name" value="Filament"/>
    <property type="match status" value="1"/>
</dbReference>